<dbReference type="HOGENOM" id="CLU_052333_1_0_11"/>
<dbReference type="Pfam" id="PF03372">
    <property type="entry name" value="Exo_endo_phos"/>
    <property type="match status" value="1"/>
</dbReference>
<dbReference type="OrthoDB" id="2340043at2"/>
<dbReference type="GO" id="GO:0004527">
    <property type="term" value="F:exonuclease activity"/>
    <property type="evidence" value="ECO:0007669"/>
    <property type="project" value="UniProtKB-KW"/>
</dbReference>
<dbReference type="AlphaFoldDB" id="C8X9U9"/>
<evidence type="ECO:0000256" key="1">
    <source>
        <dbReference type="SAM" id="Phobius"/>
    </source>
</evidence>
<keyword evidence="1" id="KW-1133">Transmembrane helix</keyword>
<feature type="transmembrane region" description="Helical" evidence="1">
    <location>
        <begin position="47"/>
        <end position="67"/>
    </location>
</feature>
<protein>
    <submittedName>
        <fullName evidence="3">Endonuclease/exonuclease/phosphatase</fullName>
    </submittedName>
</protein>
<reference evidence="3 4" key="2">
    <citation type="journal article" date="2010" name="Stand. Genomic Sci.">
        <title>Complete genome sequence of Nakamurella multipartita type strain (Y-104).</title>
        <authorList>
            <person name="Tice H."/>
            <person name="Mayilraj S."/>
            <person name="Sims D."/>
            <person name="Lapidus A."/>
            <person name="Nolan M."/>
            <person name="Lucas S."/>
            <person name="Glavina Del Rio T."/>
            <person name="Copeland A."/>
            <person name="Cheng J.F."/>
            <person name="Meincke L."/>
            <person name="Bruce D."/>
            <person name="Goodwin L."/>
            <person name="Pitluck S."/>
            <person name="Ivanova N."/>
            <person name="Mavromatis K."/>
            <person name="Ovchinnikova G."/>
            <person name="Pati A."/>
            <person name="Chen A."/>
            <person name="Palaniappan K."/>
            <person name="Land M."/>
            <person name="Hauser L."/>
            <person name="Chang Y.J."/>
            <person name="Jeffries C.D."/>
            <person name="Detter J.C."/>
            <person name="Brettin T."/>
            <person name="Rohde M."/>
            <person name="Goker M."/>
            <person name="Bristow J."/>
            <person name="Eisen J.A."/>
            <person name="Markowitz V."/>
            <person name="Hugenholtz P."/>
            <person name="Kyrpides N.C."/>
            <person name="Klenk H.P."/>
            <person name="Chen F."/>
        </authorList>
    </citation>
    <scope>NUCLEOTIDE SEQUENCE [LARGE SCALE GENOMIC DNA]</scope>
    <source>
        <strain evidence="4">ATCC 700099 / DSM 44233 / CIP 104796 / JCM 9543 / NBRC 105858 / Y-104</strain>
    </source>
</reference>
<dbReference type="EMBL" id="CP001737">
    <property type="protein sequence ID" value="ACV79257.1"/>
    <property type="molecule type" value="Genomic_DNA"/>
</dbReference>
<dbReference type="Gene3D" id="3.60.10.10">
    <property type="entry name" value="Endonuclease/exonuclease/phosphatase"/>
    <property type="match status" value="1"/>
</dbReference>
<feature type="domain" description="Endonuclease/exonuclease/phosphatase" evidence="2">
    <location>
        <begin position="81"/>
        <end position="287"/>
    </location>
</feature>
<keyword evidence="3" id="KW-0378">Hydrolase</keyword>
<dbReference type="InterPro" id="IPR005135">
    <property type="entry name" value="Endo/exonuclease/phosphatase"/>
</dbReference>
<dbReference type="eggNOG" id="COG3568">
    <property type="taxonomic scope" value="Bacteria"/>
</dbReference>
<keyword evidence="3" id="KW-0540">Nuclease</keyword>
<organism evidence="3 4">
    <name type="scientific">Nakamurella multipartita (strain ATCC 700099 / DSM 44233 / CIP 104796 / JCM 9543 / NBRC 105858 / Y-104)</name>
    <name type="common">Microsphaera multipartita</name>
    <dbReference type="NCBI Taxonomy" id="479431"/>
    <lineage>
        <taxon>Bacteria</taxon>
        <taxon>Bacillati</taxon>
        <taxon>Actinomycetota</taxon>
        <taxon>Actinomycetes</taxon>
        <taxon>Nakamurellales</taxon>
        <taxon>Nakamurellaceae</taxon>
        <taxon>Nakamurella</taxon>
    </lineage>
</organism>
<keyword evidence="1" id="KW-0812">Transmembrane</keyword>
<name>C8X9U9_NAKMY</name>
<reference evidence="4" key="1">
    <citation type="submission" date="2009-09" db="EMBL/GenBank/DDBJ databases">
        <title>The complete genome of Nakamurella multipartita DSM 44233.</title>
        <authorList>
            <consortium name="US DOE Joint Genome Institute (JGI-PGF)"/>
            <person name="Lucas S."/>
            <person name="Copeland A."/>
            <person name="Lapidus A."/>
            <person name="Glavina del Rio T."/>
            <person name="Dalin E."/>
            <person name="Tice H."/>
            <person name="Bruce D."/>
            <person name="Goodwin L."/>
            <person name="Pitluck S."/>
            <person name="Kyrpides N."/>
            <person name="Mavromatis K."/>
            <person name="Ivanova N."/>
            <person name="Ovchinnikova G."/>
            <person name="Sims D."/>
            <person name="Meincke L."/>
            <person name="Brettin T."/>
            <person name="Detter J.C."/>
            <person name="Han C."/>
            <person name="Larimer F."/>
            <person name="Land M."/>
            <person name="Hauser L."/>
            <person name="Markowitz V."/>
            <person name="Cheng J.-F."/>
            <person name="Hugenholtz P."/>
            <person name="Woyke T."/>
            <person name="Wu D."/>
            <person name="Klenk H.-P."/>
            <person name="Eisen J.A."/>
        </authorList>
    </citation>
    <scope>NUCLEOTIDE SEQUENCE [LARGE SCALE GENOMIC DNA]</scope>
    <source>
        <strain evidence="4">ATCC 700099 / DSM 44233 / CIP 104796 / JCM 9543 / NBRC 105858 / Y-104</strain>
    </source>
</reference>
<keyword evidence="3" id="KW-0269">Exonuclease</keyword>
<dbReference type="InterPro" id="IPR036691">
    <property type="entry name" value="Endo/exonu/phosph_ase_sf"/>
</dbReference>
<keyword evidence="3" id="KW-0255">Endonuclease</keyword>
<keyword evidence="4" id="KW-1185">Reference proteome</keyword>
<dbReference type="SUPFAM" id="SSF56219">
    <property type="entry name" value="DNase I-like"/>
    <property type="match status" value="1"/>
</dbReference>
<dbReference type="STRING" id="479431.Namu_2919"/>
<dbReference type="Proteomes" id="UP000002218">
    <property type="component" value="Chromosome"/>
</dbReference>
<feature type="transmembrane region" description="Helical" evidence="1">
    <location>
        <begin position="16"/>
        <end position="40"/>
    </location>
</feature>
<dbReference type="RefSeq" id="WP_015748131.1">
    <property type="nucleotide sequence ID" value="NC_013235.1"/>
</dbReference>
<accession>C8X9U9</accession>
<keyword evidence="1" id="KW-0472">Membrane</keyword>
<evidence type="ECO:0000313" key="4">
    <source>
        <dbReference type="Proteomes" id="UP000002218"/>
    </source>
</evidence>
<dbReference type="KEGG" id="nml:Namu_2919"/>
<evidence type="ECO:0000259" key="2">
    <source>
        <dbReference type="Pfam" id="PF03372"/>
    </source>
</evidence>
<sequence>MAAALAVGRHWAFDSWLGVSAVALAPWSVLPAGVAVLGLLALSGWRAAVPATVLVALASWPLIVTAVPGSQSASAPIVTVMTANTEHGQADPNALVATVTTRGVDVLALQELTAGSIDALSSAGLDRVLPYRSIAVQPGGTDVGLWSRYPLTDTHMPTGFTVNPVQARITVGGHQVSVIAFHSQAPVSERTTQAWQSDLRRLADIMRTAGASTIVAGDFNATRDHLQFRDLLAAGYTDSGSDAGAGLLRTYPTDRFWGPLVGIDHVLVGADLVGVAVGTVAQPGSDHRAVVAAVAPRDAAAAMLGSGGRPSG</sequence>
<proteinExistence type="predicted"/>
<evidence type="ECO:0000313" key="3">
    <source>
        <dbReference type="EMBL" id="ACV79257.1"/>
    </source>
</evidence>
<gene>
    <name evidence="3" type="ordered locus">Namu_2919</name>
</gene>
<dbReference type="GO" id="GO:0004519">
    <property type="term" value="F:endonuclease activity"/>
    <property type="evidence" value="ECO:0007669"/>
    <property type="project" value="UniProtKB-KW"/>
</dbReference>
<dbReference type="InParanoid" id="C8X9U9"/>